<dbReference type="SMART" id="SM00173">
    <property type="entry name" value="RAS"/>
    <property type="match status" value="1"/>
</dbReference>
<evidence type="ECO:0000256" key="6">
    <source>
        <dbReference type="ARBA" id="ARBA00023134"/>
    </source>
</evidence>
<keyword evidence="5 8" id="KW-0653">Protein transport</keyword>
<evidence type="ECO:0000256" key="7">
    <source>
        <dbReference type="ARBA" id="ARBA00023242"/>
    </source>
</evidence>
<dbReference type="InterPro" id="IPR002041">
    <property type="entry name" value="Ran_GTPase"/>
</dbReference>
<keyword evidence="4 8" id="KW-0547">Nucleotide-binding</keyword>
<evidence type="ECO:0000256" key="5">
    <source>
        <dbReference type="ARBA" id="ARBA00022927"/>
    </source>
</evidence>
<dbReference type="NCBIfam" id="TIGR00231">
    <property type="entry name" value="small_GTP"/>
    <property type="match status" value="1"/>
</dbReference>
<comment type="caution">
    <text evidence="9">The sequence shown here is derived from an EMBL/GenBank/DDBJ whole genome shotgun (WGS) entry which is preliminary data.</text>
</comment>
<accession>A0ABR0SR72</accession>
<dbReference type="PROSITE" id="PS51418">
    <property type="entry name" value="RAN"/>
    <property type="match status" value="1"/>
</dbReference>
<sequence>MAEAPKQFELIVVGDPGVGKTTFINSHVSGESNKRHVPTIGAEVSPLHFSTNYGEIVFTTRDITDPEKLADGRGNFYTGAECAIIMFDVSSSTTYENVSVWYRDVTGACPNIPIILCGNKVDVANRQVKPRDIYFHRHYAMQYYNVSTRSMFNIEKVFLWLSQILTTKNDLTFIGDHFNASTITVDTAEIEKEPAEALQSRVSDDEEF</sequence>
<dbReference type="InterPro" id="IPR001806">
    <property type="entry name" value="Small_GTPase"/>
</dbReference>
<keyword evidence="3 8" id="KW-0813">Transport</keyword>
<dbReference type="EMBL" id="JAVFKD010000010">
    <property type="protein sequence ID" value="KAK5994604.1"/>
    <property type="molecule type" value="Genomic_DNA"/>
</dbReference>
<dbReference type="Proteomes" id="UP001338125">
    <property type="component" value="Unassembled WGS sequence"/>
</dbReference>
<protein>
    <recommendedName>
        <fullName evidence="8">GTP-binding nuclear protein</fullName>
    </recommendedName>
</protein>
<keyword evidence="6 8" id="KW-0342">GTP-binding</keyword>
<evidence type="ECO:0000313" key="10">
    <source>
        <dbReference type="Proteomes" id="UP001338125"/>
    </source>
</evidence>
<dbReference type="PROSITE" id="PS51419">
    <property type="entry name" value="RAB"/>
    <property type="match status" value="1"/>
</dbReference>
<dbReference type="InterPro" id="IPR005225">
    <property type="entry name" value="Small_GTP-bd"/>
</dbReference>
<gene>
    <name evidence="9" type="ORF">PT974_05083</name>
</gene>
<dbReference type="InterPro" id="IPR027417">
    <property type="entry name" value="P-loop_NTPase"/>
</dbReference>
<evidence type="ECO:0000256" key="4">
    <source>
        <dbReference type="ARBA" id="ARBA00022741"/>
    </source>
</evidence>
<dbReference type="PRINTS" id="PR00627">
    <property type="entry name" value="GTPRANTC4"/>
</dbReference>
<keyword evidence="10" id="KW-1185">Reference proteome</keyword>
<proteinExistence type="inferred from homology"/>
<dbReference type="SMART" id="SM00174">
    <property type="entry name" value="RHO"/>
    <property type="match status" value="1"/>
</dbReference>
<dbReference type="SUPFAM" id="SSF52540">
    <property type="entry name" value="P-loop containing nucleoside triphosphate hydrolases"/>
    <property type="match status" value="1"/>
</dbReference>
<evidence type="ECO:0000256" key="1">
    <source>
        <dbReference type="ARBA" id="ARBA00004123"/>
    </source>
</evidence>
<evidence type="ECO:0000256" key="8">
    <source>
        <dbReference type="RuleBase" id="RU363057"/>
    </source>
</evidence>
<dbReference type="Gene3D" id="3.40.50.300">
    <property type="entry name" value="P-loop containing nucleotide triphosphate hydrolases"/>
    <property type="match status" value="1"/>
</dbReference>
<dbReference type="SMART" id="SM00175">
    <property type="entry name" value="RAB"/>
    <property type="match status" value="1"/>
</dbReference>
<evidence type="ECO:0000256" key="2">
    <source>
        <dbReference type="ARBA" id="ARBA00008028"/>
    </source>
</evidence>
<reference evidence="9 10" key="1">
    <citation type="submission" date="2024-01" db="EMBL/GenBank/DDBJ databases">
        <title>Complete genome of Cladobotryum mycophilum ATHUM6906.</title>
        <authorList>
            <person name="Christinaki A.C."/>
            <person name="Myridakis A.I."/>
            <person name="Kouvelis V.N."/>
        </authorList>
    </citation>
    <scope>NUCLEOTIDE SEQUENCE [LARGE SCALE GENOMIC DNA]</scope>
    <source>
        <strain evidence="9 10">ATHUM6906</strain>
    </source>
</reference>
<name>A0ABR0SR72_9HYPO</name>
<comment type="subcellular location">
    <subcellularLocation>
        <location evidence="1 8">Nucleus</location>
    </subcellularLocation>
</comment>
<keyword evidence="7 8" id="KW-0539">Nucleus</keyword>
<evidence type="ECO:0000313" key="9">
    <source>
        <dbReference type="EMBL" id="KAK5994604.1"/>
    </source>
</evidence>
<dbReference type="Pfam" id="PF00071">
    <property type="entry name" value="Ras"/>
    <property type="match status" value="1"/>
</dbReference>
<evidence type="ECO:0000256" key="3">
    <source>
        <dbReference type="ARBA" id="ARBA00022448"/>
    </source>
</evidence>
<dbReference type="PANTHER" id="PTHR24071">
    <property type="entry name" value="RAN GTPASE"/>
    <property type="match status" value="1"/>
</dbReference>
<dbReference type="PANTHER" id="PTHR24071:SF0">
    <property type="entry name" value="GTP-BINDING NUCLEAR PROTEIN RAN"/>
    <property type="match status" value="1"/>
</dbReference>
<comment type="similarity">
    <text evidence="2 8">Belongs to the small GTPase superfamily. Ran family.</text>
</comment>
<comment type="function">
    <text evidence="8">GTP-binding protein involved in nucleocytoplasmic transport. Required for the import of protein into the nucleus and also for RNA export. Involved in chromatin condensation and control of cell cycle.</text>
</comment>
<dbReference type="SMART" id="SM00176">
    <property type="entry name" value="RAN"/>
    <property type="match status" value="1"/>
</dbReference>
<organism evidence="9 10">
    <name type="scientific">Cladobotryum mycophilum</name>
    <dbReference type="NCBI Taxonomy" id="491253"/>
    <lineage>
        <taxon>Eukaryota</taxon>
        <taxon>Fungi</taxon>
        <taxon>Dikarya</taxon>
        <taxon>Ascomycota</taxon>
        <taxon>Pezizomycotina</taxon>
        <taxon>Sordariomycetes</taxon>
        <taxon>Hypocreomycetidae</taxon>
        <taxon>Hypocreales</taxon>
        <taxon>Hypocreaceae</taxon>
        <taxon>Cladobotryum</taxon>
    </lineage>
</organism>